<evidence type="ECO:0000259" key="1">
    <source>
        <dbReference type="PROSITE" id="PS51186"/>
    </source>
</evidence>
<dbReference type="Pfam" id="PF00583">
    <property type="entry name" value="Acetyltransf_1"/>
    <property type="match status" value="1"/>
</dbReference>
<sequence>MISVERAEPTDAHVLSATSVLAFEDDVNYGAPPPPGGPPGYDSPDWHEQAFRWGHVYRIAEDGVVVGGAILIPRGADAMELGRVWLVPEAQGRGLGRQVMTRLEELYPAVRRWGLETPPWNWRTQAFYAACGYTEVRRTADDVFFAKEIPGA</sequence>
<dbReference type="AlphaFoldDB" id="A0A4P6F1D0"/>
<dbReference type="RefSeq" id="WP_129186692.1">
    <property type="nucleotide sequence ID" value="NZ_CP035493.1"/>
</dbReference>
<dbReference type="GO" id="GO:0016747">
    <property type="term" value="F:acyltransferase activity, transferring groups other than amino-acyl groups"/>
    <property type="evidence" value="ECO:0007669"/>
    <property type="project" value="InterPro"/>
</dbReference>
<feature type="domain" description="N-acetyltransferase" evidence="1">
    <location>
        <begin position="2"/>
        <end position="150"/>
    </location>
</feature>
<dbReference type="Gene3D" id="3.40.630.30">
    <property type="match status" value="1"/>
</dbReference>
<dbReference type="InterPro" id="IPR000182">
    <property type="entry name" value="GNAT_dom"/>
</dbReference>
<evidence type="ECO:0000313" key="2">
    <source>
        <dbReference type="EMBL" id="QAY69292.1"/>
    </source>
</evidence>
<keyword evidence="2" id="KW-0808">Transferase</keyword>
<dbReference type="EMBL" id="CP035493">
    <property type="protein sequence ID" value="QAY69292.1"/>
    <property type="molecule type" value="Genomic_DNA"/>
</dbReference>
<organism evidence="2 3">
    <name type="scientific">Xylanimonas protaetiae</name>
    <dbReference type="NCBI Taxonomy" id="2509457"/>
    <lineage>
        <taxon>Bacteria</taxon>
        <taxon>Bacillati</taxon>
        <taxon>Actinomycetota</taxon>
        <taxon>Actinomycetes</taxon>
        <taxon>Micrococcales</taxon>
        <taxon>Promicromonosporaceae</taxon>
        <taxon>Xylanimonas</taxon>
    </lineage>
</organism>
<dbReference type="CDD" id="cd04301">
    <property type="entry name" value="NAT_SF"/>
    <property type="match status" value="1"/>
</dbReference>
<name>A0A4P6F1D0_9MICO</name>
<dbReference type="InterPro" id="IPR016181">
    <property type="entry name" value="Acyl_CoA_acyltransferase"/>
</dbReference>
<dbReference type="SUPFAM" id="SSF55729">
    <property type="entry name" value="Acyl-CoA N-acyltransferases (Nat)"/>
    <property type="match status" value="1"/>
</dbReference>
<gene>
    <name evidence="2" type="ORF">ET471_03935</name>
</gene>
<dbReference type="PROSITE" id="PS51186">
    <property type="entry name" value="GNAT"/>
    <property type="match status" value="1"/>
</dbReference>
<proteinExistence type="predicted"/>
<dbReference type="KEGG" id="xya:ET471_03935"/>
<dbReference type="Proteomes" id="UP000292118">
    <property type="component" value="Chromosome"/>
</dbReference>
<keyword evidence="3" id="KW-1185">Reference proteome</keyword>
<accession>A0A4P6F1D0</accession>
<evidence type="ECO:0000313" key="3">
    <source>
        <dbReference type="Proteomes" id="UP000292118"/>
    </source>
</evidence>
<dbReference type="OrthoDB" id="529907at2"/>
<protein>
    <submittedName>
        <fullName evidence="2">N-acetyltransferase</fullName>
    </submittedName>
</protein>
<reference evidence="2 3" key="1">
    <citation type="submission" date="2019-01" db="EMBL/GenBank/DDBJ databases">
        <title>Genome sequencing of strain FW10M-9.</title>
        <authorList>
            <person name="Heo J."/>
            <person name="Kim S.-J."/>
            <person name="Kim J.-S."/>
            <person name="Hong S.-B."/>
            <person name="Kwon S.-W."/>
        </authorList>
    </citation>
    <scope>NUCLEOTIDE SEQUENCE [LARGE SCALE GENOMIC DNA]</scope>
    <source>
        <strain evidence="2 3">FW10M-9</strain>
    </source>
</reference>